<dbReference type="InterPro" id="IPR013798">
    <property type="entry name" value="Indole-3-glycerol_P_synth_dom"/>
</dbReference>
<comment type="caution">
    <text evidence="12">The sequence shown here is derived from an EMBL/GenBank/DDBJ whole genome shotgun (WGS) entry which is preliminary data.</text>
</comment>
<evidence type="ECO:0000256" key="10">
    <source>
        <dbReference type="HAMAP-Rule" id="MF_00134"/>
    </source>
</evidence>
<evidence type="ECO:0000256" key="9">
    <source>
        <dbReference type="ARBA" id="ARBA00023239"/>
    </source>
</evidence>
<dbReference type="InterPro" id="IPR011060">
    <property type="entry name" value="RibuloseP-bd_barrel"/>
</dbReference>
<dbReference type="Gene3D" id="3.20.20.70">
    <property type="entry name" value="Aldolase class I"/>
    <property type="match status" value="1"/>
</dbReference>
<dbReference type="HAMAP" id="MF_00134_B">
    <property type="entry name" value="IGPS_B"/>
    <property type="match status" value="1"/>
</dbReference>
<evidence type="ECO:0000256" key="1">
    <source>
        <dbReference type="ARBA" id="ARBA00001633"/>
    </source>
</evidence>
<evidence type="ECO:0000256" key="6">
    <source>
        <dbReference type="ARBA" id="ARBA00022793"/>
    </source>
</evidence>
<keyword evidence="8 10" id="KW-0057">Aromatic amino acid biosynthesis</keyword>
<keyword evidence="9 10" id="KW-0456">Lyase</keyword>
<organism evidence="12 13">
    <name type="scientific">Litorimonas taeanensis</name>
    <dbReference type="NCBI Taxonomy" id="568099"/>
    <lineage>
        <taxon>Bacteria</taxon>
        <taxon>Pseudomonadati</taxon>
        <taxon>Pseudomonadota</taxon>
        <taxon>Alphaproteobacteria</taxon>
        <taxon>Maricaulales</taxon>
        <taxon>Robiginitomaculaceae</taxon>
    </lineage>
</organism>
<dbReference type="InParanoid" id="A0A420WKS4"/>
<proteinExistence type="inferred from homology"/>
<evidence type="ECO:0000256" key="2">
    <source>
        <dbReference type="ARBA" id="ARBA00004696"/>
    </source>
</evidence>
<protein>
    <recommendedName>
        <fullName evidence="4 10">Indole-3-glycerol phosphate synthase</fullName>
        <shortName evidence="10">IGPS</shortName>
        <ecNumber evidence="3 10">4.1.1.48</ecNumber>
    </recommendedName>
</protein>
<dbReference type="GO" id="GO:0004425">
    <property type="term" value="F:indole-3-glycerol-phosphate synthase activity"/>
    <property type="evidence" value="ECO:0007669"/>
    <property type="project" value="UniProtKB-UniRule"/>
</dbReference>
<sequence>MDNSPKALMDAPDVLLKIAAYKAEEVANLYEDISIEDLRVIARDQQPALGFSAALLCGTSPAIIAEVKKASPSKGLIRADFDPVAIARAYEDGGAACLSVLTDGPGFQGSPEIFAQVRKVSSLPLLRKDFMLDPIQVVESRAMGADCILIIMAMIDDKAAQALFDEAKALGMDALIETHDEAELERAIELGAELIGINNRDLRTFDTSLKTFERLAPKAPKDALLVAESGIFTSEDVARLQKQGAQAYLIGESFMRQDDVAAALKALRRS</sequence>
<dbReference type="NCBIfam" id="NF001377">
    <property type="entry name" value="PRK00278.2-4"/>
    <property type="match status" value="1"/>
</dbReference>
<evidence type="ECO:0000256" key="7">
    <source>
        <dbReference type="ARBA" id="ARBA00022822"/>
    </source>
</evidence>
<accession>A0A420WKS4</accession>
<evidence type="ECO:0000256" key="3">
    <source>
        <dbReference type="ARBA" id="ARBA00012362"/>
    </source>
</evidence>
<comment type="pathway">
    <text evidence="2 10">Amino-acid biosynthesis; L-tryptophan biosynthesis; L-tryptophan from chorismate: step 4/5.</text>
</comment>
<dbReference type="FunFam" id="3.20.20.70:FF:000024">
    <property type="entry name" value="Indole-3-glycerol phosphate synthase"/>
    <property type="match status" value="1"/>
</dbReference>
<evidence type="ECO:0000259" key="11">
    <source>
        <dbReference type="Pfam" id="PF00218"/>
    </source>
</evidence>
<dbReference type="PROSITE" id="PS00614">
    <property type="entry name" value="IGPS"/>
    <property type="match status" value="1"/>
</dbReference>
<dbReference type="GO" id="GO:0004640">
    <property type="term" value="F:phosphoribosylanthranilate isomerase activity"/>
    <property type="evidence" value="ECO:0007669"/>
    <property type="project" value="TreeGrafter"/>
</dbReference>
<dbReference type="InterPro" id="IPR045186">
    <property type="entry name" value="Indole-3-glycerol_P_synth"/>
</dbReference>
<keyword evidence="7 10" id="KW-0822">Tryptophan biosynthesis</keyword>
<evidence type="ECO:0000256" key="8">
    <source>
        <dbReference type="ARBA" id="ARBA00023141"/>
    </source>
</evidence>
<name>A0A420WKS4_9PROT</name>
<dbReference type="CDD" id="cd00331">
    <property type="entry name" value="IGPS"/>
    <property type="match status" value="1"/>
</dbReference>
<evidence type="ECO:0000256" key="5">
    <source>
        <dbReference type="ARBA" id="ARBA00022605"/>
    </source>
</evidence>
<evidence type="ECO:0000313" key="13">
    <source>
        <dbReference type="Proteomes" id="UP000282211"/>
    </source>
</evidence>
<comment type="similarity">
    <text evidence="10">Belongs to the TrpC family.</text>
</comment>
<dbReference type="PANTHER" id="PTHR22854:SF2">
    <property type="entry name" value="INDOLE-3-GLYCEROL-PHOSPHATE SYNTHASE"/>
    <property type="match status" value="1"/>
</dbReference>
<comment type="catalytic activity">
    <reaction evidence="1 10">
        <text>1-(2-carboxyphenylamino)-1-deoxy-D-ribulose 5-phosphate + H(+) = (1S,2R)-1-C-(indol-3-yl)glycerol 3-phosphate + CO2 + H2O</text>
        <dbReference type="Rhea" id="RHEA:23476"/>
        <dbReference type="ChEBI" id="CHEBI:15377"/>
        <dbReference type="ChEBI" id="CHEBI:15378"/>
        <dbReference type="ChEBI" id="CHEBI:16526"/>
        <dbReference type="ChEBI" id="CHEBI:58613"/>
        <dbReference type="ChEBI" id="CHEBI:58866"/>
        <dbReference type="EC" id="4.1.1.48"/>
    </reaction>
</comment>
<keyword evidence="6 10" id="KW-0210">Decarboxylase</keyword>
<evidence type="ECO:0000256" key="4">
    <source>
        <dbReference type="ARBA" id="ARBA00018080"/>
    </source>
</evidence>
<reference evidence="12 13" key="1">
    <citation type="submission" date="2018-10" db="EMBL/GenBank/DDBJ databases">
        <title>Genomic Encyclopedia of Type Strains, Phase IV (KMG-IV): sequencing the most valuable type-strain genomes for metagenomic binning, comparative biology and taxonomic classification.</title>
        <authorList>
            <person name="Goeker M."/>
        </authorList>
    </citation>
    <scope>NUCLEOTIDE SEQUENCE [LARGE SCALE GENOMIC DNA]</scope>
    <source>
        <strain evidence="12 13">DSM 22008</strain>
    </source>
</reference>
<dbReference type="UniPathway" id="UPA00035">
    <property type="reaction ID" value="UER00043"/>
</dbReference>
<dbReference type="EMBL" id="RBII01000001">
    <property type="protein sequence ID" value="RKQ71617.1"/>
    <property type="molecule type" value="Genomic_DNA"/>
</dbReference>
<dbReference type="Proteomes" id="UP000282211">
    <property type="component" value="Unassembled WGS sequence"/>
</dbReference>
<keyword evidence="5 10" id="KW-0028">Amino-acid biosynthesis</keyword>
<dbReference type="SUPFAM" id="SSF51366">
    <property type="entry name" value="Ribulose-phoshate binding barrel"/>
    <property type="match status" value="1"/>
</dbReference>
<evidence type="ECO:0000313" key="12">
    <source>
        <dbReference type="EMBL" id="RKQ71617.1"/>
    </source>
</evidence>
<gene>
    <name evidence="10" type="primary">trpC</name>
    <name evidence="12" type="ORF">DES40_0944</name>
</gene>
<dbReference type="PANTHER" id="PTHR22854">
    <property type="entry name" value="TRYPTOPHAN BIOSYNTHESIS PROTEIN"/>
    <property type="match status" value="1"/>
</dbReference>
<dbReference type="FunCoup" id="A0A420WKS4">
    <property type="interactions" value="335"/>
</dbReference>
<feature type="domain" description="Indole-3-glycerol phosphate synthase" evidence="11">
    <location>
        <begin position="17"/>
        <end position="267"/>
    </location>
</feature>
<keyword evidence="13" id="KW-1185">Reference proteome</keyword>
<dbReference type="AlphaFoldDB" id="A0A420WKS4"/>
<dbReference type="NCBIfam" id="NF001370">
    <property type="entry name" value="PRK00278.1-2"/>
    <property type="match status" value="1"/>
</dbReference>
<dbReference type="GO" id="GO:0000162">
    <property type="term" value="P:L-tryptophan biosynthetic process"/>
    <property type="evidence" value="ECO:0007669"/>
    <property type="project" value="UniProtKB-UniRule"/>
</dbReference>
<dbReference type="Pfam" id="PF00218">
    <property type="entry name" value="IGPS"/>
    <property type="match status" value="1"/>
</dbReference>
<dbReference type="InterPro" id="IPR001468">
    <property type="entry name" value="Indole-3-GlycerolPSynthase_CS"/>
</dbReference>
<dbReference type="EC" id="4.1.1.48" evidence="3 10"/>
<dbReference type="InterPro" id="IPR013785">
    <property type="entry name" value="Aldolase_TIM"/>
</dbReference>